<evidence type="ECO:0000256" key="3">
    <source>
        <dbReference type="ARBA" id="ARBA00004514"/>
    </source>
</evidence>
<organism evidence="7 8">
    <name type="scientific">Parthenolecanium corni</name>
    <dbReference type="NCBI Taxonomy" id="536013"/>
    <lineage>
        <taxon>Eukaryota</taxon>
        <taxon>Metazoa</taxon>
        <taxon>Ecdysozoa</taxon>
        <taxon>Arthropoda</taxon>
        <taxon>Hexapoda</taxon>
        <taxon>Insecta</taxon>
        <taxon>Pterygota</taxon>
        <taxon>Neoptera</taxon>
        <taxon>Paraneoptera</taxon>
        <taxon>Hemiptera</taxon>
        <taxon>Sternorrhyncha</taxon>
        <taxon>Coccoidea</taxon>
        <taxon>Coccidae</taxon>
        <taxon>Parthenolecanium</taxon>
    </lineage>
</organism>
<name>A0AAN9Y7K2_9HEMI</name>
<dbReference type="SUPFAM" id="SSF48371">
    <property type="entry name" value="ARM repeat"/>
    <property type="match status" value="2"/>
</dbReference>
<dbReference type="InterPro" id="IPR016024">
    <property type="entry name" value="ARM-type_fold"/>
</dbReference>
<dbReference type="SMART" id="SM00185">
    <property type="entry name" value="ARM"/>
    <property type="match status" value="6"/>
</dbReference>
<evidence type="ECO:0000256" key="6">
    <source>
        <dbReference type="ARBA" id="ARBA00023128"/>
    </source>
</evidence>
<accession>A0AAN9Y7K2</accession>
<evidence type="ECO:0000256" key="1">
    <source>
        <dbReference type="ARBA" id="ARBA00004173"/>
    </source>
</evidence>
<keyword evidence="6" id="KW-0496">Mitochondrion</keyword>
<dbReference type="GO" id="GO:0005085">
    <property type="term" value="F:guanyl-nucleotide exchange factor activity"/>
    <property type="evidence" value="ECO:0007669"/>
    <property type="project" value="InterPro"/>
</dbReference>
<reference evidence="7 8" key="1">
    <citation type="submission" date="2024-03" db="EMBL/GenBank/DDBJ databases">
        <title>Adaptation during the transition from Ophiocordyceps entomopathogen to insect associate is accompanied by gene loss and intensified selection.</title>
        <authorList>
            <person name="Ward C.M."/>
            <person name="Onetto C.A."/>
            <person name="Borneman A.R."/>
        </authorList>
    </citation>
    <scope>NUCLEOTIDE SEQUENCE [LARGE SCALE GENOMIC DNA]</scope>
    <source>
        <strain evidence="7">AWRI1</strain>
        <tissue evidence="7">Single Adult Female</tissue>
    </source>
</reference>
<keyword evidence="4" id="KW-0963">Cytoplasm</keyword>
<dbReference type="GO" id="GO:0005829">
    <property type="term" value="C:cytosol"/>
    <property type="evidence" value="ECO:0007669"/>
    <property type="project" value="UniProtKB-SubCell"/>
</dbReference>
<dbReference type="FunFam" id="1.25.10.10:FF:000369">
    <property type="entry name" value="Vimar"/>
    <property type="match status" value="1"/>
</dbReference>
<dbReference type="EMBL" id="JBBCAQ010000010">
    <property type="protein sequence ID" value="KAK7602061.1"/>
    <property type="molecule type" value="Genomic_DNA"/>
</dbReference>
<keyword evidence="5" id="KW-0256">Endoplasmic reticulum</keyword>
<evidence type="ECO:0000256" key="4">
    <source>
        <dbReference type="ARBA" id="ARBA00022490"/>
    </source>
</evidence>
<comment type="caution">
    <text evidence="7">The sequence shown here is derived from an EMBL/GenBank/DDBJ whole genome shotgun (WGS) entry which is preliminary data.</text>
</comment>
<dbReference type="InterPro" id="IPR011989">
    <property type="entry name" value="ARM-like"/>
</dbReference>
<protein>
    <submittedName>
        <fullName evidence="7">Uncharacterized protein</fullName>
    </submittedName>
</protein>
<evidence type="ECO:0000313" key="7">
    <source>
        <dbReference type="EMBL" id="KAK7602061.1"/>
    </source>
</evidence>
<dbReference type="InterPro" id="IPR040144">
    <property type="entry name" value="RAP1GDS1"/>
</dbReference>
<keyword evidence="8" id="KW-1185">Reference proteome</keyword>
<dbReference type="PANTHER" id="PTHR10957">
    <property type="entry name" value="RAP1 GTPASE-GDP DISSOCIATION STIMULATOR 1"/>
    <property type="match status" value="1"/>
</dbReference>
<proteinExistence type="predicted"/>
<evidence type="ECO:0000313" key="8">
    <source>
        <dbReference type="Proteomes" id="UP001367676"/>
    </source>
</evidence>
<dbReference type="Proteomes" id="UP001367676">
    <property type="component" value="Unassembled WGS sequence"/>
</dbReference>
<evidence type="ECO:0000256" key="2">
    <source>
        <dbReference type="ARBA" id="ARBA00004240"/>
    </source>
</evidence>
<dbReference type="GO" id="GO:0005783">
    <property type="term" value="C:endoplasmic reticulum"/>
    <property type="evidence" value="ECO:0007669"/>
    <property type="project" value="UniProtKB-SubCell"/>
</dbReference>
<dbReference type="GO" id="GO:0005739">
    <property type="term" value="C:mitochondrion"/>
    <property type="evidence" value="ECO:0007669"/>
    <property type="project" value="UniProtKB-SubCell"/>
</dbReference>
<dbReference type="Gene3D" id="1.25.10.10">
    <property type="entry name" value="Leucine-rich Repeat Variant"/>
    <property type="match status" value="2"/>
</dbReference>
<gene>
    <name evidence="7" type="ORF">V9T40_009502</name>
</gene>
<comment type="subcellular location">
    <subcellularLocation>
        <location evidence="3">Cytoplasm</location>
        <location evidence="3">Cytosol</location>
    </subcellularLocation>
    <subcellularLocation>
        <location evidence="2">Endoplasmic reticulum</location>
    </subcellularLocation>
    <subcellularLocation>
        <location evidence="1">Mitochondrion</location>
    </subcellularLocation>
</comment>
<sequence>MEKKRGKQDLQRGSTNIPNISDLFSELQLSIQKKSDVSALLNQLVEKLNSGDKVEVTQDVVEQLVAVFQLEKLELSEKVAEIVAALAKQENHREKLSDQKLITKLCLVLQQTNKNNLNFGVVKQTCRALGNLCCENDKSRKCVLLNNGLKTITDTVKLTLPLGNHSKSSELRCCAVGLLLNFVAGYEDLEVKNLRVELLDLLGDLLDCGVASKDDEPAAIHCLIILGVLGDADNEPILNERLCNTLVKILEQSTSGELVELCIELMHSQSEHASVSLNLAKAGLCELLIQLLEKHKNLADDIDTRNLFKMACDLIIIILNDDQSMELLFENGKGRVYQSVVNWLSSSVEELQVSGVLAVVNFARADSHCTEMVKQGISKKLIAILSKNNTDKGDMKLQHALLSALRNLVIPDQNKSIVIKDGLLETLYPMISITSYPVVFKLLGTFRIVIDKQDKVAEELGCKKDLILKVVEWSAADHPGVQGEAVRFLAWLIKNCRSQTLMDVMIECKAVPKLVDMVISDHEVMQNEALLALAILSSVRLSNIEKILIEGKIGEKIVRLIEERKPKKEVFSNVLTVIRQLCSSGPLKQHLQQSNVAISINSILKNENSVIEYQDEVCQVTKLLECG</sequence>
<evidence type="ECO:0000256" key="5">
    <source>
        <dbReference type="ARBA" id="ARBA00022824"/>
    </source>
</evidence>
<dbReference type="AlphaFoldDB" id="A0AAN9Y7K2"/>
<dbReference type="InterPro" id="IPR000225">
    <property type="entry name" value="Armadillo"/>
</dbReference>